<dbReference type="AlphaFoldDB" id="A0AAJ5R2Z5"/>
<reference evidence="1" key="1">
    <citation type="journal article" date="2022" name="Phytopathology">
        <title>Complete circularized genome resources of seven strains of Xylella fastidiosa subsp. fastidiosa using hybrid assembly reveals unknown plasmids.</title>
        <authorList>
            <person name="Velasco-Amo M.D.P."/>
            <person name="Arias-Giraldo L.F.F."/>
            <person name="Ecija M.R."/>
            <person name="De La Fuente L."/>
            <person name="Marco-Noales E."/>
            <person name="Moralejo E."/>
            <person name="Navas-Cort J.A."/>
            <person name="Landa B.B."/>
        </authorList>
    </citation>
    <scope>NUCLEOTIDE SEQUENCE</scope>
    <source>
        <strain evidence="1">CFBP8073</strain>
    </source>
</reference>
<organism evidence="1 2">
    <name type="scientific">Xylella fastidiosa subsp. fastidiosa</name>
    <dbReference type="NCBI Taxonomy" id="644356"/>
    <lineage>
        <taxon>Bacteria</taxon>
        <taxon>Pseudomonadati</taxon>
        <taxon>Pseudomonadota</taxon>
        <taxon>Gammaproteobacteria</taxon>
        <taxon>Lysobacterales</taxon>
        <taxon>Lysobacteraceae</taxon>
        <taxon>Xylella</taxon>
    </lineage>
</organism>
<name>A0AAJ5R2Z5_XYLFS</name>
<accession>A0AAJ5R2Z5</accession>
<dbReference type="Proteomes" id="UP001211513">
    <property type="component" value="Chromosome"/>
</dbReference>
<proteinExistence type="predicted"/>
<dbReference type="RefSeq" id="WP_228762594.1">
    <property type="nucleotide sequence ID" value="NZ_JAAGVF010000014.1"/>
</dbReference>
<evidence type="ECO:0000313" key="2">
    <source>
        <dbReference type="Proteomes" id="UP001211513"/>
    </source>
</evidence>
<dbReference type="EMBL" id="CP109886">
    <property type="protein sequence ID" value="WCF29474.1"/>
    <property type="molecule type" value="Genomic_DNA"/>
</dbReference>
<evidence type="ECO:0000313" key="1">
    <source>
        <dbReference type="EMBL" id="WCF29474.1"/>
    </source>
</evidence>
<sequence>MIYPLLPSDVVSFYEPFAGSAAMILFVAHHA</sequence>
<reference evidence="1" key="2">
    <citation type="submission" date="2022-10" db="EMBL/GenBank/DDBJ databases">
        <authorList>
            <person name="Landa B."/>
            <person name="Arias-Giraldo L.F."/>
            <person name="Roman-Ecija M."/>
            <person name="Velasco-Amo M.P."/>
            <person name="De La Fuente L."/>
            <person name="Marco-Noales E."/>
            <person name="Moralejo E."/>
        </authorList>
    </citation>
    <scope>NUCLEOTIDE SEQUENCE</scope>
    <source>
        <strain evidence="1">CFBP8073</strain>
    </source>
</reference>
<gene>
    <name evidence="1" type="ORF">OK117_05830</name>
</gene>
<protein>
    <submittedName>
        <fullName evidence="1">Uncharacterized protein</fullName>
    </submittedName>
</protein>